<reference evidence="1 2" key="1">
    <citation type="journal article" date="2014" name="Curr. Microbiol.">
        <title>Spirosoma radiotolerans sp. nov., a gamma-radiation-resistant bacterium isolated from gamma ray-irradiated soil.</title>
        <authorList>
            <person name="Lee J.J."/>
            <person name="Srinivasan S."/>
            <person name="Lim S."/>
            <person name="Joe M."/>
            <person name="Im S."/>
            <person name="Bae S.I."/>
            <person name="Park K.R."/>
            <person name="Han J.H."/>
            <person name="Park S.H."/>
            <person name="Joo B.M."/>
            <person name="Park S.J."/>
            <person name="Kim M.K."/>
        </authorList>
    </citation>
    <scope>NUCLEOTIDE SEQUENCE [LARGE SCALE GENOMIC DNA]</scope>
    <source>
        <strain evidence="1 2">DG5A</strain>
    </source>
</reference>
<evidence type="ECO:0000313" key="2">
    <source>
        <dbReference type="Proteomes" id="UP000033054"/>
    </source>
</evidence>
<keyword evidence="2" id="KW-1185">Reference proteome</keyword>
<dbReference type="HOGENOM" id="CLU_141636_2_1_10"/>
<dbReference type="EMBL" id="CP010429">
    <property type="protein sequence ID" value="AKD57819.1"/>
    <property type="molecule type" value="Genomic_DNA"/>
</dbReference>
<protein>
    <submittedName>
        <fullName evidence="1">RNA methyltransferase</fullName>
    </submittedName>
</protein>
<dbReference type="GO" id="GO:0008168">
    <property type="term" value="F:methyltransferase activity"/>
    <property type="evidence" value="ECO:0007669"/>
    <property type="project" value="UniProtKB-KW"/>
</dbReference>
<proteinExistence type="predicted"/>
<organism evidence="1 2">
    <name type="scientific">Spirosoma radiotolerans</name>
    <dbReference type="NCBI Taxonomy" id="1379870"/>
    <lineage>
        <taxon>Bacteria</taxon>
        <taxon>Pseudomonadati</taxon>
        <taxon>Bacteroidota</taxon>
        <taxon>Cytophagia</taxon>
        <taxon>Cytophagales</taxon>
        <taxon>Cytophagaceae</taxon>
        <taxon>Spirosoma</taxon>
    </lineage>
</organism>
<keyword evidence="1" id="KW-0808">Transferase</keyword>
<accession>A0A0E3ZZ39</accession>
<gene>
    <name evidence="1" type="ORF">SD10_25885</name>
</gene>
<dbReference type="STRING" id="1379870.SD10_25885"/>
<evidence type="ECO:0000313" key="1">
    <source>
        <dbReference type="EMBL" id="AKD57819.1"/>
    </source>
</evidence>
<name>A0A0E3ZZ39_9BACT</name>
<keyword evidence="1" id="KW-0489">Methyltransferase</keyword>
<dbReference type="InterPro" id="IPR019882">
    <property type="entry name" value="CHP03643"/>
</dbReference>
<dbReference type="GO" id="GO:0032259">
    <property type="term" value="P:methylation"/>
    <property type="evidence" value="ECO:0007669"/>
    <property type="project" value="UniProtKB-KW"/>
</dbReference>
<dbReference type="AlphaFoldDB" id="A0A0E3ZZ39"/>
<dbReference type="PATRIC" id="fig|1379870.5.peg.5594"/>
<sequence>MKSPTTSILLSDADIDRIVEMAWEDRTPFEAIQAQFGLAEQDVIDLMRRELKQASWRRWRARVQGRSTKHVTLSAVTDARFKSAQQRAISLNKVSKR</sequence>
<dbReference type="KEGG" id="srd:SD10_25885"/>
<dbReference type="OrthoDB" id="289296at2"/>
<dbReference type="NCBIfam" id="TIGR03643">
    <property type="entry name" value="TIGR03643 family protein"/>
    <property type="match status" value="1"/>
</dbReference>
<dbReference type="RefSeq" id="WP_046578016.1">
    <property type="nucleotide sequence ID" value="NZ_CP010429.1"/>
</dbReference>
<dbReference type="Proteomes" id="UP000033054">
    <property type="component" value="Chromosome"/>
</dbReference>
<dbReference type="Pfam" id="PF10985">
    <property type="entry name" value="DUF2805"/>
    <property type="match status" value="1"/>
</dbReference>